<gene>
    <name evidence="1" type="ORF">CAV_1210</name>
</gene>
<keyword evidence="2" id="KW-1185">Reference proteome</keyword>
<dbReference type="InterPro" id="IPR029058">
    <property type="entry name" value="AB_hydrolase_fold"/>
</dbReference>
<sequence length="411" mass="47286">MLVNETFFINSCDDYELNIKRKSKLEFRISYDDTKELKAIVFDIGGFGANTNLSFLDSARVALAKKFNILVVHVFHHCFAIRHNEQDKRYSCTFEMNDEGLKQLEIALNFFNLKAKDGLSKANAFSISIELGKLLVQLKKEGKIEDKGAKNVRKFLAVPPNDEYQNYGVMAALDHINALKFIQNTFKLHHLPTIVGGGSYGAYIANLMAKFYPLGIQAVVDNSSPVAPVLWYFLGEYMDKFELYYDFDAIDSFFIINAKSMWSLDENSPYYFKKSNLAIRVLLDKEHLSKQALKNNKTIYIAYQGIDDKSDANPDKKREFYELLKHFGFDANLLLFSKKDIDGKFIKNTEHGLGLSNKLMLKRELPLLLEKLQDYKPSTEDKSISYVCDNELFSFKDMKTKLKLEIKKLKT</sequence>
<reference evidence="1 2" key="1">
    <citation type="submission" date="2017-07" db="EMBL/GenBank/DDBJ databases">
        <title>Analysis of two Campylobacter avium genomes and identification of a novel hippuricase gene.</title>
        <authorList>
            <person name="Miller W.G."/>
            <person name="Chapman M.H."/>
            <person name="Yee E."/>
            <person name="Revez J."/>
            <person name="Bono J.L."/>
            <person name="Rossi M."/>
        </authorList>
    </citation>
    <scope>NUCLEOTIDE SEQUENCE [LARGE SCALE GENOMIC DNA]</scope>
    <source>
        <strain evidence="1 2">LMG 24591</strain>
    </source>
</reference>
<evidence type="ECO:0000313" key="2">
    <source>
        <dbReference type="Proteomes" id="UP000201169"/>
    </source>
</evidence>
<proteinExistence type="predicted"/>
<name>A0A222MZ08_9BACT</name>
<accession>A0A222MZ08</accession>
<dbReference type="Gene3D" id="3.40.50.1820">
    <property type="entry name" value="alpha/beta hydrolase"/>
    <property type="match status" value="1"/>
</dbReference>
<dbReference type="OrthoDB" id="5360828at2"/>
<dbReference type="Proteomes" id="UP000201169">
    <property type="component" value="Chromosome"/>
</dbReference>
<dbReference type="RefSeq" id="WP_094325639.1">
    <property type="nucleotide sequence ID" value="NZ_CP022347.1"/>
</dbReference>
<dbReference type="SUPFAM" id="SSF53474">
    <property type="entry name" value="alpha/beta-Hydrolases"/>
    <property type="match status" value="1"/>
</dbReference>
<dbReference type="AlphaFoldDB" id="A0A222MZ08"/>
<organism evidence="1 2">
    <name type="scientific">Campylobacter avium LMG 24591</name>
    <dbReference type="NCBI Taxonomy" id="522484"/>
    <lineage>
        <taxon>Bacteria</taxon>
        <taxon>Pseudomonadati</taxon>
        <taxon>Campylobacterota</taxon>
        <taxon>Epsilonproteobacteria</taxon>
        <taxon>Campylobacterales</taxon>
        <taxon>Campylobacteraceae</taxon>
        <taxon>Campylobacter</taxon>
    </lineage>
</organism>
<dbReference type="Pfam" id="PF11144">
    <property type="entry name" value="DUF2920"/>
    <property type="match status" value="1"/>
</dbReference>
<protein>
    <submittedName>
        <fullName evidence="1">DUF2920 domain protein</fullName>
    </submittedName>
</protein>
<dbReference type="KEGG" id="cavi:CAV_1210"/>
<evidence type="ECO:0000313" key="1">
    <source>
        <dbReference type="EMBL" id="ASQ30836.1"/>
    </source>
</evidence>
<dbReference type="EMBL" id="CP022347">
    <property type="protein sequence ID" value="ASQ30836.1"/>
    <property type="molecule type" value="Genomic_DNA"/>
</dbReference>
<dbReference type="InterPro" id="IPR022605">
    <property type="entry name" value="DUF2920"/>
</dbReference>